<comment type="caution">
    <text evidence="1">The sequence shown here is derived from an EMBL/GenBank/DDBJ whole genome shotgun (WGS) entry which is preliminary data.</text>
</comment>
<feature type="non-terminal residue" evidence="1">
    <location>
        <position position="1"/>
    </location>
</feature>
<keyword evidence="2" id="KW-1185">Reference proteome</keyword>
<accession>A0A8J5IAJ3</accession>
<proteinExistence type="predicted"/>
<reference evidence="1" key="1">
    <citation type="submission" date="2021-01" db="EMBL/GenBank/DDBJ databases">
        <title>Phytophthora aleatoria, a newly-described species from Pinus radiata is distinct from Phytophthora cactorum isolates based on comparative genomics.</title>
        <authorList>
            <person name="Mcdougal R."/>
            <person name="Panda P."/>
            <person name="Williams N."/>
            <person name="Studholme D.J."/>
        </authorList>
    </citation>
    <scope>NUCLEOTIDE SEQUENCE</scope>
    <source>
        <strain evidence="1">NZFS 4037</strain>
    </source>
</reference>
<dbReference type="EMBL" id="JAENGY010002560">
    <property type="protein sequence ID" value="KAG6943831.1"/>
    <property type="molecule type" value="Genomic_DNA"/>
</dbReference>
<name>A0A8J5IAJ3_9STRA</name>
<organism evidence="1 2">
    <name type="scientific">Phytophthora aleatoria</name>
    <dbReference type="NCBI Taxonomy" id="2496075"/>
    <lineage>
        <taxon>Eukaryota</taxon>
        <taxon>Sar</taxon>
        <taxon>Stramenopiles</taxon>
        <taxon>Oomycota</taxon>
        <taxon>Peronosporomycetes</taxon>
        <taxon>Peronosporales</taxon>
        <taxon>Peronosporaceae</taxon>
        <taxon>Phytophthora</taxon>
    </lineage>
</organism>
<dbReference type="AlphaFoldDB" id="A0A8J5IAJ3"/>
<dbReference type="Proteomes" id="UP000709295">
    <property type="component" value="Unassembled WGS sequence"/>
</dbReference>
<evidence type="ECO:0000313" key="2">
    <source>
        <dbReference type="Proteomes" id="UP000709295"/>
    </source>
</evidence>
<sequence length="103" mass="11792">RAGLKEQKDSEDLLDRTSEDVFEVDDVLQSPAPSSTISYPQQTGFRRQKEMKQMQFEEQINKAMMHSQRELAKATSAQVDVMQQQLEVALKKVAILEAHQKSQ</sequence>
<protein>
    <submittedName>
        <fullName evidence="1">Uncharacterized protein</fullName>
    </submittedName>
</protein>
<gene>
    <name evidence="1" type="ORF">JG688_00017409</name>
</gene>
<evidence type="ECO:0000313" key="1">
    <source>
        <dbReference type="EMBL" id="KAG6943831.1"/>
    </source>
</evidence>